<dbReference type="Proteomes" id="UP000002358">
    <property type="component" value="Chromosome 3"/>
</dbReference>
<reference evidence="2" key="1">
    <citation type="submission" date="2021-01" db="UniProtKB">
        <authorList>
            <consortium name="EnsemblMetazoa"/>
        </authorList>
    </citation>
    <scope>IDENTIFICATION</scope>
</reference>
<dbReference type="AlphaFoldDB" id="A0A7M7T8K2"/>
<feature type="region of interest" description="Disordered" evidence="1">
    <location>
        <begin position="274"/>
        <end position="293"/>
    </location>
</feature>
<organism evidence="2 3">
    <name type="scientific">Nasonia vitripennis</name>
    <name type="common">Parasitic wasp</name>
    <dbReference type="NCBI Taxonomy" id="7425"/>
    <lineage>
        <taxon>Eukaryota</taxon>
        <taxon>Metazoa</taxon>
        <taxon>Ecdysozoa</taxon>
        <taxon>Arthropoda</taxon>
        <taxon>Hexapoda</taxon>
        <taxon>Insecta</taxon>
        <taxon>Pterygota</taxon>
        <taxon>Neoptera</taxon>
        <taxon>Endopterygota</taxon>
        <taxon>Hymenoptera</taxon>
        <taxon>Apocrita</taxon>
        <taxon>Proctotrupomorpha</taxon>
        <taxon>Chalcidoidea</taxon>
        <taxon>Pteromalidae</taxon>
        <taxon>Pteromalinae</taxon>
        <taxon>Nasonia</taxon>
    </lineage>
</organism>
<name>A0A7M7T8K2_NASVI</name>
<keyword evidence="3" id="KW-1185">Reference proteome</keyword>
<dbReference type="EnsemblMetazoa" id="XM_031926697">
    <property type="protein sequence ID" value="XP_031782557"/>
    <property type="gene ID" value="LOC100121120"/>
</dbReference>
<gene>
    <name evidence="2" type="primary">100121120</name>
</gene>
<sequence>MSLRTSSFIHRTKDNPPRVISHFLTVRSADPKNQQVEGAGGAAANKGSKRAERKQRNSSPSHDHLLGTGRRARGDGAPSHALRGPLLLAHDHHGLPGALLQETRPHTRRNFRLRSLHDDRHRLAALPHEQRALPARARLCQGGLLRAHESLSRDLLAGLGCGTGRLYDTLSQVPQAALDLQDHVEDNLLGREDDLHGAPLRHAVGWLREGDRDMSAAAARLQCRGCDGRPYRSRRQAERERGGWRHAGTTRATGNATGGGPLVGVQRHLLGESAPAGTSCAPDTVSGATTASGGIDALLTTGGSSGEFRSQ</sequence>
<proteinExistence type="predicted"/>
<evidence type="ECO:0000313" key="2">
    <source>
        <dbReference type="EnsemblMetazoa" id="XP_031782557"/>
    </source>
</evidence>
<feature type="region of interest" description="Disordered" evidence="1">
    <location>
        <begin position="232"/>
        <end position="262"/>
    </location>
</feature>
<feature type="compositionally biased region" description="Basic and acidic residues" evidence="1">
    <location>
        <begin position="232"/>
        <end position="243"/>
    </location>
</feature>
<evidence type="ECO:0000313" key="3">
    <source>
        <dbReference type="Proteomes" id="UP000002358"/>
    </source>
</evidence>
<evidence type="ECO:0000256" key="1">
    <source>
        <dbReference type="SAM" id="MobiDB-lite"/>
    </source>
</evidence>
<protein>
    <submittedName>
        <fullName evidence="2">Uncharacterized protein</fullName>
    </submittedName>
</protein>
<feature type="region of interest" description="Disordered" evidence="1">
    <location>
        <begin position="27"/>
        <end position="82"/>
    </location>
</feature>
<accession>A0A7M7T8K2</accession>
<dbReference type="InParanoid" id="A0A7M7T8K2"/>